<keyword evidence="3" id="KW-1185">Reference proteome</keyword>
<organism evidence="2 3">
    <name type="scientific">Streptomyces violaceusniger</name>
    <dbReference type="NCBI Taxonomy" id="68280"/>
    <lineage>
        <taxon>Bacteria</taxon>
        <taxon>Bacillati</taxon>
        <taxon>Actinomycetota</taxon>
        <taxon>Actinomycetes</taxon>
        <taxon>Kitasatosporales</taxon>
        <taxon>Streptomycetaceae</taxon>
        <taxon>Streptomyces</taxon>
        <taxon>Streptomyces violaceusniger group</taxon>
    </lineage>
</organism>
<dbReference type="EMBL" id="BJHW01000002">
    <property type="protein sequence ID" value="GDY60314.1"/>
    <property type="molecule type" value="Genomic_DNA"/>
</dbReference>
<protein>
    <submittedName>
        <fullName evidence="2">Uncharacterized protein</fullName>
    </submittedName>
</protein>
<feature type="compositionally biased region" description="Basic residues" evidence="1">
    <location>
        <begin position="91"/>
        <end position="103"/>
    </location>
</feature>
<accession>A0A4D4LIM7</accession>
<reference evidence="2 3" key="1">
    <citation type="journal article" date="2020" name="Int. J. Syst. Evol. Microbiol.">
        <title>Reclassification of Streptomyces castelarensis and Streptomyces sporoclivatus as later heterotypic synonyms of Streptomyces antimycoticus.</title>
        <authorList>
            <person name="Komaki H."/>
            <person name="Tamura T."/>
        </authorList>
    </citation>
    <scope>NUCLEOTIDE SEQUENCE [LARGE SCALE GENOMIC DNA]</scope>
    <source>
        <strain evidence="2 3">NBRC 13459</strain>
    </source>
</reference>
<evidence type="ECO:0000313" key="2">
    <source>
        <dbReference type="EMBL" id="GDY60314.1"/>
    </source>
</evidence>
<gene>
    <name evidence="2" type="ORF">SVIO_109370</name>
</gene>
<comment type="caution">
    <text evidence="2">The sequence shown here is derived from an EMBL/GenBank/DDBJ whole genome shotgun (WGS) entry which is preliminary data.</text>
</comment>
<dbReference type="AlphaFoldDB" id="A0A4D4LIM7"/>
<sequence>MGGTVRTRCSLRPPPGTGSRWRFPSPARAVGLLERLIEDGCQEAIDTGTECLTESLLEGIALNLSSEPGRDPNAGEIPDVPAAQAAATARRAAKRSAPRRRGRNTVFDDQGPAAEAGA</sequence>
<dbReference type="Proteomes" id="UP000301309">
    <property type="component" value="Unassembled WGS sequence"/>
</dbReference>
<evidence type="ECO:0000256" key="1">
    <source>
        <dbReference type="SAM" id="MobiDB-lite"/>
    </source>
</evidence>
<proteinExistence type="predicted"/>
<feature type="region of interest" description="Disordered" evidence="1">
    <location>
        <begin position="1"/>
        <end position="23"/>
    </location>
</feature>
<evidence type="ECO:0000313" key="3">
    <source>
        <dbReference type="Proteomes" id="UP000301309"/>
    </source>
</evidence>
<feature type="region of interest" description="Disordered" evidence="1">
    <location>
        <begin position="83"/>
        <end position="118"/>
    </location>
</feature>
<name>A0A4D4LIM7_STRVO</name>